<dbReference type="FunFam" id="3.30.465.10:FF:000016">
    <property type="entry name" value="probable D-lactate dehydrogenase, mitochondrial"/>
    <property type="match status" value="1"/>
</dbReference>
<dbReference type="AlphaFoldDB" id="A0A6I6MQ82"/>
<keyword evidence="6 9" id="KW-0560">Oxidoreductase</keyword>
<dbReference type="Pfam" id="PF01565">
    <property type="entry name" value="FAD_binding_4"/>
    <property type="match status" value="1"/>
</dbReference>
<dbReference type="SUPFAM" id="SSF56176">
    <property type="entry name" value="FAD-binding/transporter-associated domain-like"/>
    <property type="match status" value="1"/>
</dbReference>
<protein>
    <recommendedName>
        <fullName evidence="7">D-lactate dehydrogenase (cytochrome)</fullName>
        <ecNumber evidence="7">1.1.2.4</ecNumber>
    </recommendedName>
</protein>
<comment type="similarity">
    <text evidence="2">Belongs to the FAD-binding oxidoreductase/transferase type 4 family.</text>
</comment>
<evidence type="ECO:0000256" key="3">
    <source>
        <dbReference type="ARBA" id="ARBA00022630"/>
    </source>
</evidence>
<evidence type="ECO:0000313" key="10">
    <source>
        <dbReference type="Proteomes" id="UP000431269"/>
    </source>
</evidence>
<dbReference type="Gene3D" id="3.30.70.2740">
    <property type="match status" value="1"/>
</dbReference>
<dbReference type="InterPro" id="IPR036318">
    <property type="entry name" value="FAD-bd_PCMH-like_sf"/>
</dbReference>
<keyword evidence="5" id="KW-0809">Transit peptide</keyword>
<dbReference type="GO" id="GO:0071949">
    <property type="term" value="F:FAD binding"/>
    <property type="evidence" value="ECO:0007669"/>
    <property type="project" value="InterPro"/>
</dbReference>
<dbReference type="Gene3D" id="3.30.465.10">
    <property type="match status" value="1"/>
</dbReference>
<name>A0A6I6MQ82_9CAUL</name>
<evidence type="ECO:0000256" key="4">
    <source>
        <dbReference type="ARBA" id="ARBA00022827"/>
    </source>
</evidence>
<gene>
    <name evidence="9" type="ORF">DSM104635_01759</name>
</gene>
<dbReference type="GO" id="GO:1903457">
    <property type="term" value="P:lactate catabolic process"/>
    <property type="evidence" value="ECO:0007669"/>
    <property type="project" value="TreeGrafter"/>
</dbReference>
<dbReference type="InterPro" id="IPR016171">
    <property type="entry name" value="Vanillyl_alc_oxidase_C-sub2"/>
</dbReference>
<dbReference type="Proteomes" id="UP000431269">
    <property type="component" value="Chromosome"/>
</dbReference>
<evidence type="ECO:0000256" key="6">
    <source>
        <dbReference type="ARBA" id="ARBA00023002"/>
    </source>
</evidence>
<proteinExistence type="inferred from homology"/>
<evidence type="ECO:0000259" key="8">
    <source>
        <dbReference type="PROSITE" id="PS51387"/>
    </source>
</evidence>
<evidence type="ECO:0000256" key="7">
    <source>
        <dbReference type="ARBA" id="ARBA00038897"/>
    </source>
</evidence>
<feature type="domain" description="FAD-binding PCMH-type" evidence="8">
    <location>
        <begin position="47"/>
        <end position="224"/>
    </location>
</feature>
<dbReference type="SUPFAM" id="SSF55103">
    <property type="entry name" value="FAD-linked oxidases, C-terminal domain"/>
    <property type="match status" value="1"/>
</dbReference>
<reference evidence="10" key="1">
    <citation type="submission" date="2019-12" db="EMBL/GenBank/DDBJ databases">
        <title>Complete genome of Terracaulis silvestris 0127_4.</title>
        <authorList>
            <person name="Vieira S."/>
            <person name="Riedel T."/>
            <person name="Sproer C."/>
            <person name="Pascual J."/>
            <person name="Boedeker C."/>
            <person name="Overmann J."/>
        </authorList>
    </citation>
    <scope>NUCLEOTIDE SEQUENCE [LARGE SCALE GENOMIC DNA]</scope>
    <source>
        <strain evidence="10">0127_4</strain>
    </source>
</reference>
<dbReference type="EC" id="1.1.2.4" evidence="7"/>
<dbReference type="PANTHER" id="PTHR11748">
    <property type="entry name" value="D-LACTATE DEHYDROGENASE"/>
    <property type="match status" value="1"/>
</dbReference>
<sequence length="473" mass="50019">MSEPKIRREFDDAGDAALNALRERFGERLSTAHAIVSQHSGLEGHHASLAPDAVIYAESNEDVADAIRWCADNDLPVIAHGAGTSLEGHLSAIHGGVSLDLTRMNAILDVSAENLLATVQAGVTREQLNHHLRDLGLFFPIDPGANATLGGMTATRASGTNAVRYGTMRDNVLTAKVVLANGAVIETGVRAAKSSAGYDLTGLFVGSEGTLGVITEVTLRLYGIPEKILSATCVFKDLDGAVSAVIETIQLGLGVARIELLDETQVRASNAFSKLRLVEQPTLLLEFHGSPAGVEEQALQFADIAAGHRGGALIIARTPEERSRLWKARHDAYFAAKALLPGAVVWTTDVCVPIAALADSILKTRADIEAEGALATIVGHVGDGNYHVMFAIDPQNPTHMARASRINERMISRAIEAGGTCTGEHGIGIGKRDKLIAERGETNVTLMRTIKAALDPANILNPGKIFVDGGARP</sequence>
<dbReference type="GO" id="GO:0008720">
    <property type="term" value="F:D-lactate dehydrogenase (NAD+) activity"/>
    <property type="evidence" value="ECO:0007669"/>
    <property type="project" value="TreeGrafter"/>
</dbReference>
<comment type="cofactor">
    <cofactor evidence="1">
        <name>FAD</name>
        <dbReference type="ChEBI" id="CHEBI:57692"/>
    </cofactor>
</comment>
<dbReference type="EMBL" id="CP047045">
    <property type="protein sequence ID" value="QGZ94924.1"/>
    <property type="molecule type" value="Genomic_DNA"/>
</dbReference>
<dbReference type="FunFam" id="1.10.45.10:FF:000001">
    <property type="entry name" value="D-lactate dehydrogenase mitochondrial"/>
    <property type="match status" value="1"/>
</dbReference>
<keyword evidence="4" id="KW-0274">FAD</keyword>
<evidence type="ECO:0000256" key="2">
    <source>
        <dbReference type="ARBA" id="ARBA00008000"/>
    </source>
</evidence>
<dbReference type="Gene3D" id="1.10.45.10">
    <property type="entry name" value="Vanillyl-alcohol Oxidase, Chain A, domain 4"/>
    <property type="match status" value="1"/>
</dbReference>
<dbReference type="PROSITE" id="PS51387">
    <property type="entry name" value="FAD_PCMH"/>
    <property type="match status" value="1"/>
</dbReference>
<dbReference type="GO" id="GO:0004458">
    <property type="term" value="F:D-lactate dehydrogenase (cytochrome) activity"/>
    <property type="evidence" value="ECO:0007669"/>
    <property type="project" value="UniProtKB-EC"/>
</dbReference>
<dbReference type="RefSeq" id="WP_158765824.1">
    <property type="nucleotide sequence ID" value="NZ_CP047045.1"/>
</dbReference>
<evidence type="ECO:0000256" key="5">
    <source>
        <dbReference type="ARBA" id="ARBA00022946"/>
    </source>
</evidence>
<dbReference type="FunFam" id="3.30.70.2740:FF:000001">
    <property type="entry name" value="D-lactate dehydrogenase mitochondrial"/>
    <property type="match status" value="1"/>
</dbReference>
<dbReference type="InterPro" id="IPR016164">
    <property type="entry name" value="FAD-linked_Oxase-like_C"/>
</dbReference>
<evidence type="ECO:0000313" key="9">
    <source>
        <dbReference type="EMBL" id="QGZ94924.1"/>
    </source>
</evidence>
<dbReference type="InterPro" id="IPR006094">
    <property type="entry name" value="Oxid_FAD_bind_N"/>
</dbReference>
<dbReference type="KEGG" id="tsv:DSM104635_01759"/>
<dbReference type="InterPro" id="IPR004113">
    <property type="entry name" value="FAD-bd_oxidored_4_C"/>
</dbReference>
<keyword evidence="3" id="KW-0285">Flavoprotein</keyword>
<keyword evidence="10" id="KW-1185">Reference proteome</keyword>
<dbReference type="InterPro" id="IPR016169">
    <property type="entry name" value="FAD-bd_PCMH_sub2"/>
</dbReference>
<organism evidence="9 10">
    <name type="scientific">Terricaulis silvestris</name>
    <dbReference type="NCBI Taxonomy" id="2686094"/>
    <lineage>
        <taxon>Bacteria</taxon>
        <taxon>Pseudomonadati</taxon>
        <taxon>Pseudomonadota</taxon>
        <taxon>Alphaproteobacteria</taxon>
        <taxon>Caulobacterales</taxon>
        <taxon>Caulobacteraceae</taxon>
        <taxon>Terricaulis</taxon>
    </lineage>
</organism>
<dbReference type="PANTHER" id="PTHR11748:SF111">
    <property type="entry name" value="D-LACTATE DEHYDROGENASE, MITOCHONDRIAL-RELATED"/>
    <property type="match status" value="1"/>
</dbReference>
<accession>A0A6I6MQ82</accession>
<dbReference type="InterPro" id="IPR016166">
    <property type="entry name" value="FAD-bd_PCMH"/>
</dbReference>
<dbReference type="Pfam" id="PF02913">
    <property type="entry name" value="FAD-oxidase_C"/>
    <property type="match status" value="1"/>
</dbReference>
<evidence type="ECO:0000256" key="1">
    <source>
        <dbReference type="ARBA" id="ARBA00001974"/>
    </source>
</evidence>